<dbReference type="RefSeq" id="WP_158041973.1">
    <property type="nucleotide sequence ID" value="NZ_JACCFV010000001.1"/>
</dbReference>
<keyword evidence="9" id="KW-1185">Reference proteome</keyword>
<keyword evidence="6" id="KW-0472">Membrane</keyword>
<evidence type="ECO:0000256" key="1">
    <source>
        <dbReference type="ARBA" id="ARBA00022512"/>
    </source>
</evidence>
<evidence type="ECO:0000256" key="2">
    <source>
        <dbReference type="ARBA" id="ARBA00022525"/>
    </source>
</evidence>
<keyword evidence="2" id="KW-0964">Secreted</keyword>
<dbReference type="EMBL" id="WBJZ01000028">
    <property type="protein sequence ID" value="KAB1652745.1"/>
    <property type="molecule type" value="Genomic_DNA"/>
</dbReference>
<protein>
    <recommendedName>
        <fullName evidence="7">Gram-positive cocci surface proteins LPxTG domain-containing protein</fullName>
    </recommendedName>
</protein>
<proteinExistence type="predicted"/>
<evidence type="ECO:0000256" key="4">
    <source>
        <dbReference type="ARBA" id="ARBA00023088"/>
    </source>
</evidence>
<feature type="compositionally biased region" description="Polar residues" evidence="5">
    <location>
        <begin position="33"/>
        <end position="46"/>
    </location>
</feature>
<feature type="compositionally biased region" description="Low complexity" evidence="5">
    <location>
        <begin position="116"/>
        <end position="138"/>
    </location>
</feature>
<reference evidence="8 9" key="1">
    <citation type="submission" date="2019-09" db="EMBL/GenBank/DDBJ databases">
        <title>Phylogeny of genus Pseudoclavibacter and closely related genus.</title>
        <authorList>
            <person name="Li Y."/>
        </authorList>
    </citation>
    <scope>NUCLEOTIDE SEQUENCE [LARGE SCALE GENOMIC DNA]</scope>
    <source>
        <strain evidence="8 9">DSM 23821</strain>
    </source>
</reference>
<evidence type="ECO:0000313" key="8">
    <source>
        <dbReference type="EMBL" id="KAB1652745.1"/>
    </source>
</evidence>
<keyword evidence="4" id="KW-0572">Peptidoglycan-anchor</keyword>
<comment type="caution">
    <text evidence="8">The sequence shown here is derived from an EMBL/GenBank/DDBJ whole genome shotgun (WGS) entry which is preliminary data.</text>
</comment>
<keyword evidence="6" id="KW-0812">Transmembrane</keyword>
<keyword evidence="3" id="KW-0732">Signal</keyword>
<dbReference type="Proteomes" id="UP000467240">
    <property type="component" value="Unassembled WGS sequence"/>
</dbReference>
<sequence>MHLSKASRDGVEKFDAAGTPVASSAVFSGGNSGQSPIAVSSDGSTPFSTRPDVACVNICRAGTAVLEVPALSFDATVASVTASWSAPANLTGGQRVGHDTVTATGPGGAQKQLEVSGATATATPAATSSATGSPIATPGATSGTGLASTGADGSLSALLGGALAVALLGGALALIGLRRRAS</sequence>
<keyword evidence="6" id="KW-1133">Transmembrane helix</keyword>
<feature type="region of interest" description="Disordered" evidence="5">
    <location>
        <begin position="26"/>
        <end position="46"/>
    </location>
</feature>
<evidence type="ECO:0000256" key="6">
    <source>
        <dbReference type="SAM" id="Phobius"/>
    </source>
</evidence>
<gene>
    <name evidence="8" type="ORF">F8O01_16315</name>
</gene>
<evidence type="ECO:0000256" key="5">
    <source>
        <dbReference type="SAM" id="MobiDB-lite"/>
    </source>
</evidence>
<feature type="transmembrane region" description="Helical" evidence="6">
    <location>
        <begin position="155"/>
        <end position="177"/>
    </location>
</feature>
<dbReference type="PROSITE" id="PS50847">
    <property type="entry name" value="GRAM_POS_ANCHORING"/>
    <property type="match status" value="1"/>
</dbReference>
<feature type="region of interest" description="Disordered" evidence="5">
    <location>
        <begin position="101"/>
        <end position="138"/>
    </location>
</feature>
<feature type="domain" description="Gram-positive cocci surface proteins LPxTG" evidence="7">
    <location>
        <begin position="146"/>
        <end position="182"/>
    </location>
</feature>
<organism evidence="8 9">
    <name type="scientific">Pseudoclavibacter chungangensis</name>
    <dbReference type="NCBI Taxonomy" id="587635"/>
    <lineage>
        <taxon>Bacteria</taxon>
        <taxon>Bacillati</taxon>
        <taxon>Actinomycetota</taxon>
        <taxon>Actinomycetes</taxon>
        <taxon>Micrococcales</taxon>
        <taxon>Microbacteriaceae</taxon>
        <taxon>Pseudoclavibacter</taxon>
    </lineage>
</organism>
<evidence type="ECO:0000256" key="3">
    <source>
        <dbReference type="ARBA" id="ARBA00022729"/>
    </source>
</evidence>
<dbReference type="InterPro" id="IPR019931">
    <property type="entry name" value="LPXTG_anchor"/>
</dbReference>
<evidence type="ECO:0000259" key="7">
    <source>
        <dbReference type="PROSITE" id="PS50847"/>
    </source>
</evidence>
<name>A0A7J5BML3_9MICO</name>
<keyword evidence="1" id="KW-0134">Cell wall</keyword>
<accession>A0A7J5BML3</accession>
<dbReference type="AlphaFoldDB" id="A0A7J5BML3"/>
<evidence type="ECO:0000313" key="9">
    <source>
        <dbReference type="Proteomes" id="UP000467240"/>
    </source>
</evidence>